<dbReference type="UniPathway" id="UPA00164"/>
<evidence type="ECO:0000313" key="11">
    <source>
        <dbReference type="EMBL" id="CAA9523791.1"/>
    </source>
</evidence>
<dbReference type="EC" id="2.4.1.21" evidence="8"/>
<feature type="domain" description="Glycosyl transferase family 1" evidence="9">
    <location>
        <begin position="292"/>
        <end position="443"/>
    </location>
</feature>
<protein>
    <recommendedName>
        <fullName evidence="8">Glycogen synthase</fullName>
        <ecNumber evidence="8">2.4.1.21</ecNumber>
    </recommendedName>
    <alternativeName>
        <fullName evidence="8">Starch [bacterial glycogen] synthase</fullName>
    </alternativeName>
</protein>
<dbReference type="HAMAP" id="MF_00484">
    <property type="entry name" value="Glycogen_synth"/>
    <property type="match status" value="1"/>
</dbReference>
<evidence type="ECO:0000256" key="2">
    <source>
        <dbReference type="ARBA" id="ARBA00002764"/>
    </source>
</evidence>
<sequence>MPHLPVLSVASELYPLVKTGGLADVAGALPGALRREGIAVSTLLPGYPTVLGGLCRAEAAHDFADLFGGPARLLSGRAKGLDLFVLDAPHLYARPGNPYLGPDGADWPDNALRFAALSFVGARLGQGLLPGYRPAAVHCHDWQAGLVPAFLHYGGGARPDTVLTVHNLAFQGVFPAELLPALGLPDRALHVDGVEFHGAIGFLKAGLRLADRITTVSPTYASEICSPEAGMGLDGLLRGRADLLTGILNGIDVDTWNPATDPHLAARYGAADPASRAANKRALQARFGLAELADAPLFGLISRLSWQKGVDLLLEALSVLLAEGGQLALLGAGDPALEAACAEAAARAPGRVGCLIGYDEGLAHLIQAGSDALLVPSRFEPCGLTQLCALRYGAVPVVARVGGLADTVIDANPAGLAAGASTGVQFAPATATALEYAIRRATSLFRDRTTWAQIQANGMAADVSWAAPARAYAVLLREVTAR</sequence>
<accession>A0A6J4TI35</accession>
<dbReference type="SUPFAM" id="SSF53756">
    <property type="entry name" value="UDP-Glycosyltransferase/glycogen phosphorylase"/>
    <property type="match status" value="1"/>
</dbReference>
<comment type="pathway">
    <text evidence="3 8">Glycan biosynthesis; glycogen biosynthesis.</text>
</comment>
<feature type="domain" description="Starch synthase catalytic" evidence="10">
    <location>
        <begin position="6"/>
        <end position="238"/>
    </location>
</feature>
<comment type="similarity">
    <text evidence="4 8">Belongs to the glycosyltransferase 1 family. Bacterial/plant glycogen synthase subfamily.</text>
</comment>
<evidence type="ECO:0000256" key="6">
    <source>
        <dbReference type="ARBA" id="ARBA00022679"/>
    </source>
</evidence>
<dbReference type="GO" id="GO:0005978">
    <property type="term" value="P:glycogen biosynthetic process"/>
    <property type="evidence" value="ECO:0007669"/>
    <property type="project" value="UniProtKB-UniRule"/>
</dbReference>
<dbReference type="GO" id="GO:0004373">
    <property type="term" value="F:alpha-1,4-glucan glucosyltransferase (UDP-glucose donor) activity"/>
    <property type="evidence" value="ECO:0007669"/>
    <property type="project" value="InterPro"/>
</dbReference>
<keyword evidence="5 8" id="KW-0328">Glycosyltransferase</keyword>
<organism evidence="11">
    <name type="scientific">uncultured Sphingomonadaceae bacterium</name>
    <dbReference type="NCBI Taxonomy" id="169976"/>
    <lineage>
        <taxon>Bacteria</taxon>
        <taxon>Pseudomonadati</taxon>
        <taxon>Pseudomonadota</taxon>
        <taxon>Alphaproteobacteria</taxon>
        <taxon>Sphingomonadales</taxon>
        <taxon>Sphingomonadaceae</taxon>
        <taxon>environmental samples</taxon>
    </lineage>
</organism>
<dbReference type="PANTHER" id="PTHR45825:SF11">
    <property type="entry name" value="ALPHA AMYLASE DOMAIN-CONTAINING PROTEIN"/>
    <property type="match status" value="1"/>
</dbReference>
<reference evidence="11" key="1">
    <citation type="submission" date="2020-02" db="EMBL/GenBank/DDBJ databases">
        <authorList>
            <person name="Meier V. D."/>
        </authorList>
    </citation>
    <scope>NUCLEOTIDE SEQUENCE</scope>
    <source>
        <strain evidence="11">AVDCRST_MAG39</strain>
    </source>
</reference>
<evidence type="ECO:0000259" key="10">
    <source>
        <dbReference type="Pfam" id="PF08323"/>
    </source>
</evidence>
<proteinExistence type="inferred from homology"/>
<evidence type="ECO:0000256" key="7">
    <source>
        <dbReference type="ARBA" id="ARBA00023056"/>
    </source>
</evidence>
<dbReference type="Pfam" id="PF00534">
    <property type="entry name" value="Glycos_transf_1"/>
    <property type="match status" value="1"/>
</dbReference>
<dbReference type="InterPro" id="IPR013534">
    <property type="entry name" value="Starch_synth_cat_dom"/>
</dbReference>
<gene>
    <name evidence="8" type="primary">glgA</name>
    <name evidence="11" type="ORF">AVDCRST_MAG39-2701</name>
</gene>
<dbReference type="Gene3D" id="3.40.50.2000">
    <property type="entry name" value="Glycogen Phosphorylase B"/>
    <property type="match status" value="2"/>
</dbReference>
<dbReference type="InterPro" id="IPR011835">
    <property type="entry name" value="GS/SS"/>
</dbReference>
<dbReference type="NCBIfam" id="TIGR02095">
    <property type="entry name" value="glgA"/>
    <property type="match status" value="1"/>
</dbReference>
<comment type="function">
    <text evidence="2 8">Synthesizes alpha-1,4-glucan chains using ADP-glucose.</text>
</comment>
<evidence type="ECO:0000256" key="3">
    <source>
        <dbReference type="ARBA" id="ARBA00004964"/>
    </source>
</evidence>
<dbReference type="GO" id="GO:0005829">
    <property type="term" value="C:cytosol"/>
    <property type="evidence" value="ECO:0007669"/>
    <property type="project" value="TreeGrafter"/>
</dbReference>
<dbReference type="Pfam" id="PF08323">
    <property type="entry name" value="Glyco_transf_5"/>
    <property type="match status" value="1"/>
</dbReference>
<evidence type="ECO:0000256" key="1">
    <source>
        <dbReference type="ARBA" id="ARBA00001478"/>
    </source>
</evidence>
<keyword evidence="6 8" id="KW-0808">Transferase</keyword>
<dbReference type="InterPro" id="IPR001296">
    <property type="entry name" value="Glyco_trans_1"/>
</dbReference>
<dbReference type="EMBL" id="CADCVW010000110">
    <property type="protein sequence ID" value="CAA9523791.1"/>
    <property type="molecule type" value="Genomic_DNA"/>
</dbReference>
<feature type="binding site" evidence="8">
    <location>
        <position position="18"/>
    </location>
    <ligand>
        <name>ADP-alpha-D-glucose</name>
        <dbReference type="ChEBI" id="CHEBI:57498"/>
    </ligand>
</feature>
<dbReference type="AlphaFoldDB" id="A0A6J4TI35"/>
<dbReference type="NCBIfam" id="NF001899">
    <property type="entry name" value="PRK00654.1-2"/>
    <property type="match status" value="1"/>
</dbReference>
<dbReference type="GO" id="GO:0009011">
    <property type="term" value="F:alpha-1,4-glucan glucosyltransferase (ADP-glucose donor) activity"/>
    <property type="evidence" value="ECO:0007669"/>
    <property type="project" value="UniProtKB-UniRule"/>
</dbReference>
<evidence type="ECO:0000256" key="5">
    <source>
        <dbReference type="ARBA" id="ARBA00022676"/>
    </source>
</evidence>
<comment type="catalytic activity">
    <reaction evidence="1 8">
        <text>[(1-&gt;4)-alpha-D-glucosyl](n) + ADP-alpha-D-glucose = [(1-&gt;4)-alpha-D-glucosyl](n+1) + ADP + H(+)</text>
        <dbReference type="Rhea" id="RHEA:18189"/>
        <dbReference type="Rhea" id="RHEA-COMP:9584"/>
        <dbReference type="Rhea" id="RHEA-COMP:9587"/>
        <dbReference type="ChEBI" id="CHEBI:15378"/>
        <dbReference type="ChEBI" id="CHEBI:15444"/>
        <dbReference type="ChEBI" id="CHEBI:57498"/>
        <dbReference type="ChEBI" id="CHEBI:456216"/>
        <dbReference type="EC" id="2.4.1.21"/>
    </reaction>
</comment>
<evidence type="ECO:0000256" key="4">
    <source>
        <dbReference type="ARBA" id="ARBA00010281"/>
    </source>
</evidence>
<keyword evidence="7 8" id="KW-0320">Glycogen biosynthesis</keyword>
<dbReference type="CDD" id="cd03791">
    <property type="entry name" value="GT5_Glycogen_synthase_DULL1-like"/>
    <property type="match status" value="1"/>
</dbReference>
<evidence type="ECO:0000256" key="8">
    <source>
        <dbReference type="HAMAP-Rule" id="MF_00484"/>
    </source>
</evidence>
<dbReference type="NCBIfam" id="NF010699">
    <property type="entry name" value="PRK14099.1"/>
    <property type="match status" value="1"/>
</dbReference>
<evidence type="ECO:0000259" key="9">
    <source>
        <dbReference type="Pfam" id="PF00534"/>
    </source>
</evidence>
<dbReference type="PANTHER" id="PTHR45825">
    <property type="entry name" value="GRANULE-BOUND STARCH SYNTHASE 1, CHLOROPLASTIC/AMYLOPLASTIC"/>
    <property type="match status" value="1"/>
</dbReference>
<name>A0A6J4TI35_9SPHN</name>